<dbReference type="Gene3D" id="3.30.470.20">
    <property type="entry name" value="ATP-grasp fold, B domain"/>
    <property type="match status" value="1"/>
</dbReference>
<dbReference type="GO" id="GO:0070736">
    <property type="term" value="F:protein-glycine ligase activity, initiating"/>
    <property type="evidence" value="ECO:0007669"/>
    <property type="project" value="TreeGrafter"/>
</dbReference>
<feature type="region of interest" description="Disordered" evidence="7">
    <location>
        <begin position="1"/>
        <end position="29"/>
    </location>
</feature>
<dbReference type="GeneID" id="112681503"/>
<dbReference type="RefSeq" id="XP_025407542.1">
    <property type="nucleotide sequence ID" value="XM_025551757.1"/>
</dbReference>
<organism evidence="9 10">
    <name type="scientific">Sipha flava</name>
    <name type="common">yellow sugarcane aphid</name>
    <dbReference type="NCBI Taxonomy" id="143950"/>
    <lineage>
        <taxon>Eukaryota</taxon>
        <taxon>Metazoa</taxon>
        <taxon>Ecdysozoa</taxon>
        <taxon>Arthropoda</taxon>
        <taxon>Hexapoda</taxon>
        <taxon>Insecta</taxon>
        <taxon>Pterygota</taxon>
        <taxon>Neoptera</taxon>
        <taxon>Paraneoptera</taxon>
        <taxon>Hemiptera</taxon>
        <taxon>Sternorrhyncha</taxon>
        <taxon>Aphidomorpha</taxon>
        <taxon>Aphidoidea</taxon>
        <taxon>Aphididae</taxon>
        <taxon>Sipha</taxon>
    </lineage>
</organism>
<evidence type="ECO:0000313" key="9">
    <source>
        <dbReference type="Proteomes" id="UP000694846"/>
    </source>
</evidence>
<dbReference type="OrthoDB" id="202825at2759"/>
<accession>A0A8B8FAW0</accession>
<sequence>MAKDSVPGASKDLVPRKANKTAQKVAQDSVPNAVERETANIGNYLHMIREQLTKECQSYEIASNSDIINDSATVATMNQRVLDAIKAKKIFSVQGYYPIVSEEMKKRGWIEKKDPGLNPLDYKYFITLMSATNYCGTFDISSPPSLSGMSVSALVEEILANDRAWPLVRDVVPSYVFTTKSSAEQNEVVDGATALSQLGRLRFGNKAGLGETVASVSSERNVRFPRTYGISNYSLQLDVFVKDYRLTAVVGSLKYIVRFKRSEKTIFSKNGTIPFAMINFIELRCREFIHAYRSTSKRDILWFTTELVESWNDFIAWSYELLERGRNIRLLQWFQINDIFERLDHIAQTIKSYCPQYFIDGETNLWILKPSNKCSGAGIQLERNFENIREFLKKPNVIRQNYIIQKYIERPLQIFKVKVDLRQYFLITNTRPIKIWMYREGYVKFCSLPFSVNDLRDGVHLSNVKVQSRYRMFRASGVPEECMWDFAQFKQYLASIGKGNEWDASIYPSMCETITVVVLDHLKRNLGKMHSLSSFQLLGADFALTENLEPWLIEINSNPGLSPNTYVINNVVTTLLKDIIKVTVDFPLDSTTDTGLFERICTNTSVKHGNFTKTDTKEYYYHQPLKSTIKHGHKLLKK</sequence>
<keyword evidence="9" id="KW-1185">Reference proteome</keyword>
<dbReference type="GO" id="GO:0060271">
    <property type="term" value="P:cilium assembly"/>
    <property type="evidence" value="ECO:0007669"/>
    <property type="project" value="TreeGrafter"/>
</dbReference>
<evidence type="ECO:0000256" key="4">
    <source>
        <dbReference type="ARBA" id="ARBA00022741"/>
    </source>
</evidence>
<dbReference type="GO" id="GO:0046872">
    <property type="term" value="F:metal ion binding"/>
    <property type="evidence" value="ECO:0007669"/>
    <property type="project" value="InterPro"/>
</dbReference>
<protein>
    <submittedName>
        <fullName evidence="10">Tubulin glycylase 3A-like</fullName>
    </submittedName>
</protein>
<feature type="domain" description="ATP-grasp" evidence="8">
    <location>
        <begin position="537"/>
        <end position="584"/>
    </location>
</feature>
<evidence type="ECO:0000256" key="3">
    <source>
        <dbReference type="ARBA" id="ARBA00022598"/>
    </source>
</evidence>
<evidence type="ECO:0000256" key="2">
    <source>
        <dbReference type="ARBA" id="ARBA00022490"/>
    </source>
</evidence>
<gene>
    <name evidence="10" type="primary">LOC112681503</name>
</gene>
<dbReference type="AlphaFoldDB" id="A0A8B8FAW0"/>
<evidence type="ECO:0000256" key="6">
    <source>
        <dbReference type="PROSITE-ProRule" id="PRU00409"/>
    </source>
</evidence>
<dbReference type="InterPro" id="IPR004344">
    <property type="entry name" value="TTL/TTLL_fam"/>
</dbReference>
<dbReference type="GO" id="GO:0003341">
    <property type="term" value="P:cilium movement"/>
    <property type="evidence" value="ECO:0007669"/>
    <property type="project" value="TreeGrafter"/>
</dbReference>
<evidence type="ECO:0000256" key="1">
    <source>
        <dbReference type="ARBA" id="ARBA00004496"/>
    </source>
</evidence>
<evidence type="ECO:0000256" key="7">
    <source>
        <dbReference type="SAM" id="MobiDB-lite"/>
    </source>
</evidence>
<dbReference type="PANTHER" id="PTHR45870:SF2">
    <property type="entry name" value="TUBULIN MONOGLYCYLASE TTLL3"/>
    <property type="match status" value="1"/>
</dbReference>
<keyword evidence="3" id="KW-0436">Ligase</keyword>
<dbReference type="SUPFAM" id="SSF56059">
    <property type="entry name" value="Glutathione synthetase ATP-binding domain-like"/>
    <property type="match status" value="1"/>
</dbReference>
<reference evidence="10" key="1">
    <citation type="submission" date="2025-08" db="UniProtKB">
        <authorList>
            <consortium name="RefSeq"/>
        </authorList>
    </citation>
    <scope>IDENTIFICATION</scope>
    <source>
        <tissue evidence="10">Whole body</tissue>
    </source>
</reference>
<dbReference type="Pfam" id="PF03133">
    <property type="entry name" value="TTL"/>
    <property type="match status" value="1"/>
</dbReference>
<keyword evidence="5 6" id="KW-0067">ATP-binding</keyword>
<dbReference type="Proteomes" id="UP000694846">
    <property type="component" value="Unplaced"/>
</dbReference>
<dbReference type="InterPro" id="IPR011761">
    <property type="entry name" value="ATP-grasp"/>
</dbReference>
<dbReference type="PROSITE" id="PS51221">
    <property type="entry name" value="TTL"/>
    <property type="match status" value="1"/>
</dbReference>
<dbReference type="GO" id="GO:0005524">
    <property type="term" value="F:ATP binding"/>
    <property type="evidence" value="ECO:0007669"/>
    <property type="project" value="UniProtKB-UniRule"/>
</dbReference>
<dbReference type="PROSITE" id="PS50975">
    <property type="entry name" value="ATP_GRASP"/>
    <property type="match status" value="1"/>
</dbReference>
<dbReference type="InterPro" id="IPR051437">
    <property type="entry name" value="TTLL_monoglycylase"/>
</dbReference>
<evidence type="ECO:0000256" key="5">
    <source>
        <dbReference type="ARBA" id="ARBA00022840"/>
    </source>
</evidence>
<keyword evidence="2" id="KW-0963">Cytoplasm</keyword>
<evidence type="ECO:0000259" key="8">
    <source>
        <dbReference type="PROSITE" id="PS50975"/>
    </source>
</evidence>
<feature type="compositionally biased region" description="Polar residues" evidence="7">
    <location>
        <begin position="20"/>
        <end position="29"/>
    </location>
</feature>
<dbReference type="GO" id="GO:0015630">
    <property type="term" value="C:microtubule cytoskeleton"/>
    <property type="evidence" value="ECO:0007669"/>
    <property type="project" value="TreeGrafter"/>
</dbReference>
<comment type="subcellular location">
    <subcellularLocation>
        <location evidence="1">Cytoplasm</location>
    </subcellularLocation>
</comment>
<evidence type="ECO:0000313" key="10">
    <source>
        <dbReference type="RefSeq" id="XP_025407542.1"/>
    </source>
</evidence>
<keyword evidence="4 6" id="KW-0547">Nucleotide-binding</keyword>
<name>A0A8B8FAW0_9HEMI</name>
<proteinExistence type="predicted"/>
<dbReference type="GO" id="GO:0005930">
    <property type="term" value="C:axoneme"/>
    <property type="evidence" value="ECO:0007669"/>
    <property type="project" value="TreeGrafter"/>
</dbReference>
<dbReference type="PANTHER" id="PTHR45870">
    <property type="entry name" value="TUBULIN MONOGLYCYLASE TTLL3"/>
    <property type="match status" value="1"/>
</dbReference>